<dbReference type="AlphaFoldDB" id="A0A2W7MUB9"/>
<organism evidence="2 3">
    <name type="scientific">Palleronia aestuarii</name>
    <dbReference type="NCBI Taxonomy" id="568105"/>
    <lineage>
        <taxon>Bacteria</taxon>
        <taxon>Pseudomonadati</taxon>
        <taxon>Pseudomonadota</taxon>
        <taxon>Alphaproteobacteria</taxon>
        <taxon>Rhodobacterales</taxon>
        <taxon>Roseobacteraceae</taxon>
        <taxon>Palleronia</taxon>
    </lineage>
</organism>
<reference evidence="2 3" key="1">
    <citation type="submission" date="2018-06" db="EMBL/GenBank/DDBJ databases">
        <title>Genomic Encyclopedia of Archaeal and Bacterial Type Strains, Phase II (KMG-II): from individual species to whole genera.</title>
        <authorList>
            <person name="Goeker M."/>
        </authorList>
    </citation>
    <scope>NUCLEOTIDE SEQUENCE [LARGE SCALE GENOMIC DNA]</scope>
    <source>
        <strain evidence="2 3">DSM 22009</strain>
    </source>
</reference>
<evidence type="ECO:0000259" key="1">
    <source>
        <dbReference type="Pfam" id="PF01710"/>
    </source>
</evidence>
<dbReference type="Proteomes" id="UP000248916">
    <property type="component" value="Unassembled WGS sequence"/>
</dbReference>
<keyword evidence="3" id="KW-1185">Reference proteome</keyword>
<dbReference type="InterPro" id="IPR009057">
    <property type="entry name" value="Homeodomain-like_sf"/>
</dbReference>
<gene>
    <name evidence="2" type="ORF">LX81_03935</name>
</gene>
<dbReference type="SUPFAM" id="SSF46689">
    <property type="entry name" value="Homeodomain-like"/>
    <property type="match status" value="1"/>
</dbReference>
<protein>
    <submittedName>
        <fullName evidence="2">Transposase</fullName>
    </submittedName>
</protein>
<accession>A0A2W7MUB9</accession>
<dbReference type="InterPro" id="IPR002622">
    <property type="entry name" value="Transposase_14"/>
</dbReference>
<feature type="domain" description="Transposase Synechocystis PCC 6803" evidence="1">
    <location>
        <begin position="5"/>
        <end position="92"/>
    </location>
</feature>
<sequence length="127" mass="13473">MGKLYSMDLRERVLKYIAAGNSCRPAAQVFRVSASTVVRLAADHRDSGVIMPKRLGRAPGTAGKLTPHTVFLAEIVRAEPDITLKELASPIGLGSMAPRKATAGGGAWRVGQTLLDPSGANPRRVLI</sequence>
<name>A0A2W7MUB9_9RHOB</name>
<comment type="caution">
    <text evidence="2">The sequence shown here is derived from an EMBL/GenBank/DDBJ whole genome shotgun (WGS) entry which is preliminary data.</text>
</comment>
<dbReference type="EMBL" id="QKZL01000031">
    <property type="protein sequence ID" value="PZX11430.1"/>
    <property type="molecule type" value="Genomic_DNA"/>
</dbReference>
<evidence type="ECO:0000313" key="2">
    <source>
        <dbReference type="EMBL" id="PZX11430.1"/>
    </source>
</evidence>
<dbReference type="Pfam" id="PF01710">
    <property type="entry name" value="HTH_Tnp_IS630"/>
    <property type="match status" value="1"/>
</dbReference>
<proteinExistence type="predicted"/>
<evidence type="ECO:0000313" key="3">
    <source>
        <dbReference type="Proteomes" id="UP000248916"/>
    </source>
</evidence>